<keyword evidence="5" id="KW-1185">Reference proteome</keyword>
<evidence type="ECO:0000256" key="1">
    <source>
        <dbReference type="SAM" id="Coils"/>
    </source>
</evidence>
<dbReference type="InterPro" id="IPR038729">
    <property type="entry name" value="Rad50/SbcC_AAA"/>
</dbReference>
<dbReference type="RefSeq" id="WP_262426685.1">
    <property type="nucleotide sequence ID" value="NZ_JACRTJ010000003.1"/>
</dbReference>
<dbReference type="InterPro" id="IPR027417">
    <property type="entry name" value="P-loop_NTPase"/>
</dbReference>
<sequence length="611" mass="68795">MKLLELHINGFGKIHDRTISFSDGINVIYGRNEAGKSTLHTFIRGMLFGMERGRGRAARNDLYSKYEPWENSGTYEGWLRLEQGGVVYRIERRFRKDDRYLRIINETQGREEEPTRALMDRILGGLNETTYNNTISISQLKSATEDGMVGELKNYIANMNTTGNISLNITKATAFLKNQKRSLEANLVPDASREYTALLAEIRAVDAEISSPQYENQLAVYQRTRSQVKGIIENTQAERAALAEKVKKSRQVLADGQFTDRSSVAACEEKARSLYDSFCTAERECKKRSRKLLAGAGILLAICGALMAGYLGITDLSRFLPFVIAGGGGAIMGLVLAMVLTARGKRFDRKMEEARAQLSELLARHLGDGTVSSEAMDTFYGRMAEFSKLCDMLDQSEHALDKYTEDISSLQEKQNNCSEMIEKQQRTQWELEKKLEHLGTCRTRAAALKRVLAENDRVREEILAIEMAQETMTELSSSIRDSFGLYLNKEASRLVSGITGGIYDSMSIDENLNVFLNTKSRLVPLESISSGAMDQVYLALRLAAARLLQGDGEPFPLIFDDSFTLYDDDRLRTALKWLSAAYDGQMIIFTCHRREAQMLRALQAEFRLEEI</sequence>
<feature type="transmembrane region" description="Helical" evidence="2">
    <location>
        <begin position="292"/>
        <end position="313"/>
    </location>
</feature>
<keyword evidence="2" id="KW-0812">Transmembrane</keyword>
<dbReference type="Gene3D" id="3.40.50.300">
    <property type="entry name" value="P-loop containing nucleotide triphosphate hydrolases"/>
    <property type="match status" value="2"/>
</dbReference>
<dbReference type="Pfam" id="PF13476">
    <property type="entry name" value="AAA_23"/>
    <property type="match status" value="1"/>
</dbReference>
<feature type="domain" description="Rad50/SbcC-type AAA" evidence="3">
    <location>
        <begin position="5"/>
        <end position="203"/>
    </location>
</feature>
<evidence type="ECO:0000256" key="2">
    <source>
        <dbReference type="SAM" id="Phobius"/>
    </source>
</evidence>
<evidence type="ECO:0000259" key="3">
    <source>
        <dbReference type="Pfam" id="PF13476"/>
    </source>
</evidence>
<keyword evidence="1" id="KW-0175">Coiled coil</keyword>
<dbReference type="Proteomes" id="UP000647491">
    <property type="component" value="Unassembled WGS sequence"/>
</dbReference>
<dbReference type="SUPFAM" id="SSF52540">
    <property type="entry name" value="P-loop containing nucleoside triphosphate hydrolases"/>
    <property type="match status" value="1"/>
</dbReference>
<name>A0ABR7NNV0_9FIRM</name>
<comment type="caution">
    <text evidence="4">The sequence shown here is derived from an EMBL/GenBank/DDBJ whole genome shotgun (WGS) entry which is preliminary data.</text>
</comment>
<gene>
    <name evidence="4" type="ORF">H8708_00890</name>
</gene>
<keyword evidence="2" id="KW-1133">Transmembrane helix</keyword>
<organism evidence="4 5">
    <name type="scientific">Enterocloster hominis</name>
    <name type="common">ex Liu et al. 2021</name>
    <dbReference type="NCBI Taxonomy" id="2763663"/>
    <lineage>
        <taxon>Bacteria</taxon>
        <taxon>Bacillati</taxon>
        <taxon>Bacillota</taxon>
        <taxon>Clostridia</taxon>
        <taxon>Lachnospirales</taxon>
        <taxon>Lachnospiraceae</taxon>
        <taxon>Enterocloster</taxon>
    </lineage>
</organism>
<dbReference type="PANTHER" id="PTHR41259:SF1">
    <property type="entry name" value="DOUBLE-STRAND BREAK REPAIR RAD50 ATPASE, PUTATIVE-RELATED"/>
    <property type="match status" value="1"/>
</dbReference>
<evidence type="ECO:0000313" key="5">
    <source>
        <dbReference type="Proteomes" id="UP000647491"/>
    </source>
</evidence>
<evidence type="ECO:0000313" key="4">
    <source>
        <dbReference type="EMBL" id="MBC8597800.1"/>
    </source>
</evidence>
<protein>
    <submittedName>
        <fullName evidence="4">AAA family ATPase</fullName>
    </submittedName>
</protein>
<accession>A0ABR7NNV0</accession>
<proteinExistence type="predicted"/>
<keyword evidence="2" id="KW-0472">Membrane</keyword>
<feature type="transmembrane region" description="Helical" evidence="2">
    <location>
        <begin position="319"/>
        <end position="342"/>
    </location>
</feature>
<dbReference type="PANTHER" id="PTHR41259">
    <property type="entry name" value="DOUBLE-STRAND BREAK REPAIR RAD50 ATPASE, PUTATIVE-RELATED"/>
    <property type="match status" value="1"/>
</dbReference>
<dbReference type="EMBL" id="JACRTJ010000003">
    <property type="protein sequence ID" value="MBC8597800.1"/>
    <property type="molecule type" value="Genomic_DNA"/>
</dbReference>
<feature type="coiled-coil region" evidence="1">
    <location>
        <begin position="393"/>
        <end position="420"/>
    </location>
</feature>
<reference evidence="4 5" key="1">
    <citation type="submission" date="2020-08" db="EMBL/GenBank/DDBJ databases">
        <title>Genome public.</title>
        <authorList>
            <person name="Liu C."/>
            <person name="Sun Q."/>
        </authorList>
    </citation>
    <scope>NUCLEOTIDE SEQUENCE [LARGE SCALE GENOMIC DNA]</scope>
    <source>
        <strain evidence="4 5">BX10</strain>
    </source>
</reference>